<sequence length="75" mass="8168">MGGKVKKKTTKTELSTFTATTTPVPLSKALNPPPDENWWNWSHAAGLFMTRLDGPVSLTADRETPVVEEPALFGV</sequence>
<organism evidence="2 3">
    <name type="scientific">Liparis tanakae</name>
    <name type="common">Tanaka's snailfish</name>
    <dbReference type="NCBI Taxonomy" id="230148"/>
    <lineage>
        <taxon>Eukaryota</taxon>
        <taxon>Metazoa</taxon>
        <taxon>Chordata</taxon>
        <taxon>Craniata</taxon>
        <taxon>Vertebrata</taxon>
        <taxon>Euteleostomi</taxon>
        <taxon>Actinopterygii</taxon>
        <taxon>Neopterygii</taxon>
        <taxon>Teleostei</taxon>
        <taxon>Neoteleostei</taxon>
        <taxon>Acanthomorphata</taxon>
        <taxon>Eupercaria</taxon>
        <taxon>Perciformes</taxon>
        <taxon>Cottioidei</taxon>
        <taxon>Cottales</taxon>
        <taxon>Liparidae</taxon>
        <taxon>Liparis</taxon>
    </lineage>
</organism>
<dbReference type="Proteomes" id="UP000314294">
    <property type="component" value="Unassembled WGS sequence"/>
</dbReference>
<evidence type="ECO:0000313" key="3">
    <source>
        <dbReference type="Proteomes" id="UP000314294"/>
    </source>
</evidence>
<protein>
    <submittedName>
        <fullName evidence="2">Uncharacterized protein</fullName>
    </submittedName>
</protein>
<evidence type="ECO:0000313" key="2">
    <source>
        <dbReference type="EMBL" id="TNN41073.1"/>
    </source>
</evidence>
<proteinExistence type="predicted"/>
<keyword evidence="3" id="KW-1185">Reference proteome</keyword>
<feature type="region of interest" description="Disordered" evidence="1">
    <location>
        <begin position="1"/>
        <end position="30"/>
    </location>
</feature>
<gene>
    <name evidence="2" type="ORF">EYF80_048761</name>
</gene>
<dbReference type="EMBL" id="SRLO01001137">
    <property type="protein sequence ID" value="TNN41073.1"/>
    <property type="molecule type" value="Genomic_DNA"/>
</dbReference>
<reference evidence="2 3" key="1">
    <citation type="submission" date="2019-03" db="EMBL/GenBank/DDBJ databases">
        <title>First draft genome of Liparis tanakae, snailfish: a comprehensive survey of snailfish specific genes.</title>
        <authorList>
            <person name="Kim W."/>
            <person name="Song I."/>
            <person name="Jeong J.-H."/>
            <person name="Kim D."/>
            <person name="Kim S."/>
            <person name="Ryu S."/>
            <person name="Song J.Y."/>
            <person name="Lee S.K."/>
        </authorList>
    </citation>
    <scope>NUCLEOTIDE SEQUENCE [LARGE SCALE GENOMIC DNA]</scope>
    <source>
        <tissue evidence="2">Muscle</tissue>
    </source>
</reference>
<feature type="compositionally biased region" description="Low complexity" evidence="1">
    <location>
        <begin position="12"/>
        <end position="22"/>
    </location>
</feature>
<dbReference type="AlphaFoldDB" id="A0A4Z2FJW7"/>
<evidence type="ECO:0000256" key="1">
    <source>
        <dbReference type="SAM" id="MobiDB-lite"/>
    </source>
</evidence>
<name>A0A4Z2FJW7_9TELE</name>
<accession>A0A4Z2FJW7</accession>
<comment type="caution">
    <text evidence="2">The sequence shown here is derived from an EMBL/GenBank/DDBJ whole genome shotgun (WGS) entry which is preliminary data.</text>
</comment>